<dbReference type="EMBL" id="JAULJE010000005">
    <property type="protein sequence ID" value="KAK1343261.1"/>
    <property type="molecule type" value="Genomic_DNA"/>
</dbReference>
<comment type="similarity">
    <text evidence="8">Belongs to the protein kinase superfamily. CAMK Ser/Thr protein kinase family. Smok subfamily.</text>
</comment>
<dbReference type="InterPro" id="IPR017441">
    <property type="entry name" value="Protein_kinase_ATP_BS"/>
</dbReference>
<keyword evidence="15" id="KW-1185">Reference proteome</keyword>
<dbReference type="PROSITE" id="PS50011">
    <property type="entry name" value="PROTEIN_KINASE_DOM"/>
    <property type="match status" value="1"/>
</dbReference>
<evidence type="ECO:0000313" key="15">
    <source>
        <dbReference type="Proteomes" id="UP001177744"/>
    </source>
</evidence>
<dbReference type="PROSITE" id="PS00107">
    <property type="entry name" value="PROTEIN_KINASE_ATP"/>
    <property type="match status" value="1"/>
</dbReference>
<keyword evidence="2 12" id="KW-0723">Serine/threonine-protein kinase</keyword>
<dbReference type="PROSITE" id="PS00108">
    <property type="entry name" value="PROTEIN_KINASE_ST"/>
    <property type="match status" value="1"/>
</dbReference>
<dbReference type="InterPro" id="IPR011009">
    <property type="entry name" value="Kinase-like_dom_sf"/>
</dbReference>
<dbReference type="InterPro" id="IPR000719">
    <property type="entry name" value="Prot_kinase_dom"/>
</dbReference>
<name>A0AA40LRB5_CNENI</name>
<comment type="catalytic activity">
    <reaction evidence="9">
        <text>L-threonyl-[protein] + ATP = O-phospho-L-threonyl-[protein] + ADP + H(+)</text>
        <dbReference type="Rhea" id="RHEA:46608"/>
        <dbReference type="Rhea" id="RHEA-COMP:11060"/>
        <dbReference type="Rhea" id="RHEA-COMP:11605"/>
        <dbReference type="ChEBI" id="CHEBI:15378"/>
        <dbReference type="ChEBI" id="CHEBI:30013"/>
        <dbReference type="ChEBI" id="CHEBI:30616"/>
        <dbReference type="ChEBI" id="CHEBI:61977"/>
        <dbReference type="ChEBI" id="CHEBI:456216"/>
        <dbReference type="EC" id="2.7.11.1"/>
    </reaction>
</comment>
<proteinExistence type="inferred from homology"/>
<evidence type="ECO:0000256" key="2">
    <source>
        <dbReference type="ARBA" id="ARBA00022527"/>
    </source>
</evidence>
<evidence type="ECO:0000256" key="8">
    <source>
        <dbReference type="ARBA" id="ARBA00038181"/>
    </source>
</evidence>
<reference evidence="14" key="1">
    <citation type="submission" date="2023-06" db="EMBL/GenBank/DDBJ databases">
        <title>Reference genome for the Northern bat (Eptesicus nilssonii), a most northern bat species.</title>
        <authorList>
            <person name="Laine V.N."/>
            <person name="Pulliainen A.T."/>
            <person name="Lilley T.M."/>
        </authorList>
    </citation>
    <scope>NUCLEOTIDE SEQUENCE</scope>
    <source>
        <strain evidence="14">BLF_Eptnil</strain>
        <tissue evidence="14">Kidney</tissue>
    </source>
</reference>
<evidence type="ECO:0000313" key="14">
    <source>
        <dbReference type="EMBL" id="KAK1343261.1"/>
    </source>
</evidence>
<dbReference type="SUPFAM" id="SSF56112">
    <property type="entry name" value="Protein kinase-like (PK-like)"/>
    <property type="match status" value="1"/>
</dbReference>
<dbReference type="Gene3D" id="1.10.510.10">
    <property type="entry name" value="Transferase(Phosphotransferase) domain 1"/>
    <property type="match status" value="1"/>
</dbReference>
<dbReference type="GO" id="GO:0005737">
    <property type="term" value="C:cytoplasm"/>
    <property type="evidence" value="ECO:0007669"/>
    <property type="project" value="TreeGrafter"/>
</dbReference>
<keyword evidence="3" id="KW-0808">Transferase</keyword>
<sequence length="349" mass="39662">MSNDFADFSASKDPRIGDYILLNFIGKGSFANVMLARHILTGTEVAVKVMRQQDSSRVFQEVHSLQGLNHPNIIKLFEVIGTPNQFYLFLEHVTGKNLLEYLENKGRMNEGEARTVFRQIISAVQYCHQRGIIHRDLKPENILLDGEMNVKLIDFGFSKKVTEEKLSTFCGTAPYMAPEILQLRPYEGPQADVWSLGVVLYQMVTGNLPFEGQTFEEERQQILTGQFHVPYFLTQECKQLIRKLMTLDPNERPALEYIMKDHWLNMGQAEELRPYNEPPWGDLDPQKQGEVKKPSGAIGIGSCRSHPLIVPSNWERLWAPEVDANGGSGASCGCEHWAGPWHVEAKKFQ</sequence>
<keyword evidence="6 11" id="KW-0067">ATP-binding</keyword>
<dbReference type="GO" id="GO:0005524">
    <property type="term" value="F:ATP binding"/>
    <property type="evidence" value="ECO:0007669"/>
    <property type="project" value="UniProtKB-UniRule"/>
</dbReference>
<keyword evidence="4 11" id="KW-0547">Nucleotide-binding</keyword>
<dbReference type="PANTHER" id="PTHR24346">
    <property type="entry name" value="MAP/MICROTUBULE AFFINITY-REGULATING KINASE"/>
    <property type="match status" value="1"/>
</dbReference>
<feature type="binding site" evidence="11">
    <location>
        <position position="48"/>
    </location>
    <ligand>
        <name>ATP</name>
        <dbReference type="ChEBI" id="CHEBI:30616"/>
    </ligand>
</feature>
<comment type="caution">
    <text evidence="14">The sequence shown here is derived from an EMBL/GenBank/DDBJ whole genome shotgun (WGS) entry which is preliminary data.</text>
</comment>
<evidence type="ECO:0000256" key="6">
    <source>
        <dbReference type="ARBA" id="ARBA00022840"/>
    </source>
</evidence>
<keyword evidence="5" id="KW-0418">Kinase</keyword>
<dbReference type="EC" id="2.7.11.1" evidence="1"/>
<evidence type="ECO:0000256" key="9">
    <source>
        <dbReference type="ARBA" id="ARBA00047899"/>
    </source>
</evidence>
<dbReference type="Proteomes" id="UP001177744">
    <property type="component" value="Unassembled WGS sequence"/>
</dbReference>
<comment type="function">
    <text evidence="7">May play a role in sperm motility, especially in the regulation of flagellar function.</text>
</comment>
<dbReference type="GO" id="GO:0035556">
    <property type="term" value="P:intracellular signal transduction"/>
    <property type="evidence" value="ECO:0007669"/>
    <property type="project" value="TreeGrafter"/>
</dbReference>
<dbReference type="CDD" id="cd14003">
    <property type="entry name" value="STKc_AMPK-like"/>
    <property type="match status" value="1"/>
</dbReference>
<organism evidence="14 15">
    <name type="scientific">Cnephaeus nilssonii</name>
    <name type="common">Northern bat</name>
    <name type="synonym">Eptesicus nilssonii</name>
    <dbReference type="NCBI Taxonomy" id="3371016"/>
    <lineage>
        <taxon>Eukaryota</taxon>
        <taxon>Metazoa</taxon>
        <taxon>Chordata</taxon>
        <taxon>Craniata</taxon>
        <taxon>Vertebrata</taxon>
        <taxon>Euteleostomi</taxon>
        <taxon>Mammalia</taxon>
        <taxon>Eutheria</taxon>
        <taxon>Laurasiatheria</taxon>
        <taxon>Chiroptera</taxon>
        <taxon>Yangochiroptera</taxon>
        <taxon>Vespertilionidae</taxon>
        <taxon>Cnephaeus</taxon>
    </lineage>
</organism>
<feature type="domain" description="Protein kinase" evidence="13">
    <location>
        <begin position="19"/>
        <end position="264"/>
    </location>
</feature>
<dbReference type="InterPro" id="IPR008271">
    <property type="entry name" value="Ser/Thr_kinase_AS"/>
</dbReference>
<dbReference type="SMART" id="SM00220">
    <property type="entry name" value="S_TKc"/>
    <property type="match status" value="1"/>
</dbReference>
<evidence type="ECO:0000256" key="11">
    <source>
        <dbReference type="PROSITE-ProRule" id="PRU10141"/>
    </source>
</evidence>
<evidence type="ECO:0000256" key="4">
    <source>
        <dbReference type="ARBA" id="ARBA00022741"/>
    </source>
</evidence>
<dbReference type="PANTHER" id="PTHR24346:SF95">
    <property type="entry name" value="SPERM MOTILITY KINASE 3A"/>
    <property type="match status" value="1"/>
</dbReference>
<comment type="catalytic activity">
    <reaction evidence="10">
        <text>L-seryl-[protein] + ATP = O-phospho-L-seryl-[protein] + ADP + H(+)</text>
        <dbReference type="Rhea" id="RHEA:17989"/>
        <dbReference type="Rhea" id="RHEA-COMP:9863"/>
        <dbReference type="Rhea" id="RHEA-COMP:11604"/>
        <dbReference type="ChEBI" id="CHEBI:15378"/>
        <dbReference type="ChEBI" id="CHEBI:29999"/>
        <dbReference type="ChEBI" id="CHEBI:30616"/>
        <dbReference type="ChEBI" id="CHEBI:83421"/>
        <dbReference type="ChEBI" id="CHEBI:456216"/>
        <dbReference type="EC" id="2.7.11.1"/>
    </reaction>
</comment>
<gene>
    <name evidence="14" type="ORF">QTO34_016039</name>
</gene>
<evidence type="ECO:0000256" key="7">
    <source>
        <dbReference type="ARBA" id="ARBA00037391"/>
    </source>
</evidence>
<dbReference type="AlphaFoldDB" id="A0AA40LRB5"/>
<dbReference type="GO" id="GO:0004674">
    <property type="term" value="F:protein serine/threonine kinase activity"/>
    <property type="evidence" value="ECO:0007669"/>
    <property type="project" value="UniProtKB-KW"/>
</dbReference>
<evidence type="ECO:0000256" key="10">
    <source>
        <dbReference type="ARBA" id="ARBA00048679"/>
    </source>
</evidence>
<dbReference type="FunFam" id="1.10.510.10:FF:000002">
    <property type="entry name" value="Non-specific serine/threonine protein kinase"/>
    <property type="match status" value="1"/>
</dbReference>
<accession>A0AA40LRB5</accession>
<evidence type="ECO:0000256" key="12">
    <source>
        <dbReference type="RuleBase" id="RU000304"/>
    </source>
</evidence>
<evidence type="ECO:0000259" key="13">
    <source>
        <dbReference type="PROSITE" id="PS50011"/>
    </source>
</evidence>
<evidence type="ECO:0000256" key="1">
    <source>
        <dbReference type="ARBA" id="ARBA00012513"/>
    </source>
</evidence>
<evidence type="ECO:0000256" key="5">
    <source>
        <dbReference type="ARBA" id="ARBA00022777"/>
    </source>
</evidence>
<dbReference type="Pfam" id="PF00069">
    <property type="entry name" value="Pkinase"/>
    <property type="match status" value="1"/>
</dbReference>
<protein>
    <recommendedName>
        <fullName evidence="1">non-specific serine/threonine protein kinase</fullName>
        <ecNumber evidence="1">2.7.11.1</ecNumber>
    </recommendedName>
</protein>
<evidence type="ECO:0000256" key="3">
    <source>
        <dbReference type="ARBA" id="ARBA00022679"/>
    </source>
</evidence>
<dbReference type="FunFam" id="3.30.200.20:FF:000003">
    <property type="entry name" value="Non-specific serine/threonine protein kinase"/>
    <property type="match status" value="1"/>
</dbReference>